<dbReference type="PANTHER" id="PTHR46268">
    <property type="entry name" value="STRESS RESPONSE PROTEIN NHAX"/>
    <property type="match status" value="1"/>
</dbReference>
<organism evidence="3 4">
    <name type="scientific">Banduia mediterranea</name>
    <dbReference type="NCBI Taxonomy" id="3075609"/>
    <lineage>
        <taxon>Bacteria</taxon>
        <taxon>Pseudomonadati</taxon>
        <taxon>Pseudomonadota</taxon>
        <taxon>Gammaproteobacteria</taxon>
        <taxon>Nevskiales</taxon>
        <taxon>Algiphilaceae</taxon>
        <taxon>Banduia</taxon>
    </lineage>
</organism>
<dbReference type="Proteomes" id="UP001254608">
    <property type="component" value="Unassembled WGS sequence"/>
</dbReference>
<feature type="domain" description="UspA" evidence="2">
    <location>
        <begin position="3"/>
        <end position="142"/>
    </location>
</feature>
<dbReference type="InterPro" id="IPR006015">
    <property type="entry name" value="Universal_stress_UspA"/>
</dbReference>
<dbReference type="SUPFAM" id="SSF52402">
    <property type="entry name" value="Adenine nucleotide alpha hydrolases-like"/>
    <property type="match status" value="1"/>
</dbReference>
<dbReference type="Gene3D" id="3.40.50.620">
    <property type="entry name" value="HUPs"/>
    <property type="match status" value="1"/>
</dbReference>
<dbReference type="PRINTS" id="PR01438">
    <property type="entry name" value="UNVRSLSTRESS"/>
</dbReference>
<keyword evidence="4" id="KW-1185">Reference proteome</keyword>
<evidence type="ECO:0000259" key="2">
    <source>
        <dbReference type="Pfam" id="PF00582"/>
    </source>
</evidence>
<dbReference type="CDD" id="cd00293">
    <property type="entry name" value="USP-like"/>
    <property type="match status" value="1"/>
</dbReference>
<dbReference type="EMBL" id="JAVRIC010000015">
    <property type="protein sequence ID" value="MDT0497932.1"/>
    <property type="molecule type" value="Genomic_DNA"/>
</dbReference>
<dbReference type="PANTHER" id="PTHR46268:SF6">
    <property type="entry name" value="UNIVERSAL STRESS PROTEIN UP12"/>
    <property type="match status" value="1"/>
</dbReference>
<dbReference type="InterPro" id="IPR014729">
    <property type="entry name" value="Rossmann-like_a/b/a_fold"/>
</dbReference>
<proteinExistence type="inferred from homology"/>
<dbReference type="Pfam" id="PF00582">
    <property type="entry name" value="Usp"/>
    <property type="match status" value="1"/>
</dbReference>
<evidence type="ECO:0000313" key="4">
    <source>
        <dbReference type="Proteomes" id="UP001254608"/>
    </source>
</evidence>
<gene>
    <name evidence="3" type="ORF">RM530_11240</name>
</gene>
<evidence type="ECO:0000256" key="1">
    <source>
        <dbReference type="ARBA" id="ARBA00008791"/>
    </source>
</evidence>
<dbReference type="InterPro" id="IPR006016">
    <property type="entry name" value="UspA"/>
</dbReference>
<accession>A0ABU2WJB4</accession>
<evidence type="ECO:0000313" key="3">
    <source>
        <dbReference type="EMBL" id="MDT0497932.1"/>
    </source>
</evidence>
<comment type="similarity">
    <text evidence="1">Belongs to the universal stress protein A family.</text>
</comment>
<reference evidence="3 4" key="1">
    <citation type="submission" date="2023-09" db="EMBL/GenBank/DDBJ databases">
        <authorList>
            <person name="Rey-Velasco X."/>
        </authorList>
    </citation>
    <scope>NUCLEOTIDE SEQUENCE [LARGE SCALE GENOMIC DNA]</scope>
    <source>
        <strain evidence="3 4">W345</strain>
    </source>
</reference>
<comment type="caution">
    <text evidence="3">The sequence shown here is derived from an EMBL/GenBank/DDBJ whole genome shotgun (WGS) entry which is preliminary data.</text>
</comment>
<name>A0ABU2WJB4_9GAMM</name>
<sequence>MARILMPYDGSQSSKRALDHVIRSHADAAAVELVLINVQEPPVMFGDYLTASMVEQIDSGQRSYGDSLLQEATARLKEAGIQVRAEVIVGNIADSIVAQAVEKHCDSIVMGTRGMGSFGNLLLGSVASKVVHQADMPVTLVK</sequence>
<protein>
    <submittedName>
        <fullName evidence="3">Universal stress protein</fullName>
    </submittedName>
</protein>
<dbReference type="RefSeq" id="WP_311365325.1">
    <property type="nucleotide sequence ID" value="NZ_JAVRIC010000015.1"/>
</dbReference>